<feature type="transmembrane region" description="Helical" evidence="12">
    <location>
        <begin position="87"/>
        <end position="106"/>
    </location>
</feature>
<evidence type="ECO:0000313" key="15">
    <source>
        <dbReference type="Proteomes" id="UP001629367"/>
    </source>
</evidence>
<proteinExistence type="predicted"/>
<reference evidence="14 15" key="1">
    <citation type="journal article" date="2024" name="Chem. Sci.">
        <title>Discovery of megapolipeptins by genome mining of a Burkholderiales bacteria collection.</title>
        <authorList>
            <person name="Paulo B.S."/>
            <person name="Recchia M.J.J."/>
            <person name="Lee S."/>
            <person name="Fergusson C.H."/>
            <person name="Romanowski S.B."/>
            <person name="Hernandez A."/>
            <person name="Krull N."/>
            <person name="Liu D.Y."/>
            <person name="Cavanagh H."/>
            <person name="Bos A."/>
            <person name="Gray C.A."/>
            <person name="Murphy B.T."/>
            <person name="Linington R.G."/>
            <person name="Eustaquio A.S."/>
        </authorList>
    </citation>
    <scope>NUCLEOTIDE SEQUENCE [LARGE SCALE GENOMIC DNA]</scope>
    <source>
        <strain evidence="14 15">RL17-335-BIF-A</strain>
    </source>
</reference>
<dbReference type="RefSeq" id="WP_408213755.1">
    <property type="nucleotide sequence ID" value="NZ_JAQQBZ010000011.1"/>
</dbReference>
<evidence type="ECO:0000256" key="11">
    <source>
        <dbReference type="ARBA" id="ARBA00023136"/>
    </source>
</evidence>
<dbReference type="InterPro" id="IPR001915">
    <property type="entry name" value="Peptidase_M48"/>
</dbReference>
<gene>
    <name evidence="14" type="ORF">PQQ68_17105</name>
</gene>
<dbReference type="CDD" id="cd07328">
    <property type="entry name" value="M48_Ste24p_like"/>
    <property type="match status" value="1"/>
</dbReference>
<accession>A0ABW9D8T0</accession>
<evidence type="ECO:0000256" key="1">
    <source>
        <dbReference type="ARBA" id="ARBA00001947"/>
    </source>
</evidence>
<dbReference type="InterPro" id="IPR050083">
    <property type="entry name" value="HtpX_protease"/>
</dbReference>
<dbReference type="Proteomes" id="UP001629367">
    <property type="component" value="Unassembled WGS sequence"/>
</dbReference>
<keyword evidence="5 12" id="KW-0812">Transmembrane</keyword>
<name>A0ABW9D8T0_9BURK</name>
<keyword evidence="8" id="KW-0862">Zinc</keyword>
<keyword evidence="3" id="KW-1003">Cell membrane</keyword>
<evidence type="ECO:0000313" key="14">
    <source>
        <dbReference type="EMBL" id="MFM0594742.1"/>
    </source>
</evidence>
<organism evidence="14 15">
    <name type="scientific">Paraburkholderia dilworthii</name>
    <dbReference type="NCBI Taxonomy" id="948106"/>
    <lineage>
        <taxon>Bacteria</taxon>
        <taxon>Pseudomonadati</taxon>
        <taxon>Pseudomonadota</taxon>
        <taxon>Betaproteobacteria</taxon>
        <taxon>Burkholderiales</taxon>
        <taxon>Burkholderiaceae</taxon>
        <taxon>Paraburkholderia</taxon>
    </lineage>
</organism>
<keyword evidence="7" id="KW-0378">Hydrolase</keyword>
<feature type="transmembrane region" description="Helical" evidence="12">
    <location>
        <begin position="127"/>
        <end position="150"/>
    </location>
</feature>
<evidence type="ECO:0000256" key="9">
    <source>
        <dbReference type="ARBA" id="ARBA00022989"/>
    </source>
</evidence>
<dbReference type="PANTHER" id="PTHR43221">
    <property type="entry name" value="PROTEASE HTPX"/>
    <property type="match status" value="1"/>
</dbReference>
<feature type="domain" description="Peptidase M48" evidence="13">
    <location>
        <begin position="246"/>
        <end position="438"/>
    </location>
</feature>
<keyword evidence="9 12" id="KW-1133">Transmembrane helix</keyword>
<evidence type="ECO:0000256" key="8">
    <source>
        <dbReference type="ARBA" id="ARBA00022833"/>
    </source>
</evidence>
<evidence type="ECO:0000256" key="5">
    <source>
        <dbReference type="ARBA" id="ARBA00022692"/>
    </source>
</evidence>
<sequence>MQSLVVLFFCLFFVPILGQLTARYMANELEGQFHDSIVLTQHFLTDEDYKQRQLSYASVCSKMEVTGATAETKAICSPADEVALVDLSSWALGALGVLMLTLIYGARWFTGTNRARLSWTFGFVVRAVMLLLAVAVLGQAALFVFSIYTLESMAIHRVHGVLLGSIALTAILAFWSLLRFTFGLFKLQSMLVKAIFLSREEQPELYAFVDDIAMRLNAQPPKNIIAGIEPNFFVTTSPVSLFGQNGTLANQTLFISLAMMRLFDKREFAAVIGHELGHFRGDDTTYSMRFAPTYARLGKAWAAMSVQTGGAADLARLPALVMLGTCWTVFASAERAIGRERELLADKAGAEASDAGSLARALVKVSTHAAQWGYLTQAHIDQLAEGLTFSNLSTTFENGCRTALSAMDWSVARDALGSSTQAHPVDTHPVLSQRLESLGTSLDAITLDDISVPTESSVLLVRHPEEIEKQLSVLEAQWLVAIRAVVVPQSE</sequence>
<keyword evidence="4" id="KW-0645">Protease</keyword>
<evidence type="ECO:0000259" key="13">
    <source>
        <dbReference type="Pfam" id="PF01435"/>
    </source>
</evidence>
<dbReference type="Gene3D" id="3.30.2010.10">
    <property type="entry name" value="Metalloproteases ('zincins'), catalytic domain"/>
    <property type="match status" value="1"/>
</dbReference>
<dbReference type="PANTHER" id="PTHR43221:SF1">
    <property type="entry name" value="PROTEASE HTPX"/>
    <property type="match status" value="1"/>
</dbReference>
<keyword evidence="6" id="KW-0479">Metal-binding</keyword>
<keyword evidence="15" id="KW-1185">Reference proteome</keyword>
<keyword evidence="11 12" id="KW-0472">Membrane</keyword>
<evidence type="ECO:0000256" key="2">
    <source>
        <dbReference type="ARBA" id="ARBA00004651"/>
    </source>
</evidence>
<evidence type="ECO:0000256" key="10">
    <source>
        <dbReference type="ARBA" id="ARBA00023049"/>
    </source>
</evidence>
<evidence type="ECO:0000256" key="12">
    <source>
        <dbReference type="SAM" id="Phobius"/>
    </source>
</evidence>
<evidence type="ECO:0000256" key="6">
    <source>
        <dbReference type="ARBA" id="ARBA00022723"/>
    </source>
</evidence>
<comment type="cofactor">
    <cofactor evidence="1">
        <name>Zn(2+)</name>
        <dbReference type="ChEBI" id="CHEBI:29105"/>
    </cofactor>
</comment>
<dbReference type="Pfam" id="PF01435">
    <property type="entry name" value="Peptidase_M48"/>
    <property type="match status" value="1"/>
</dbReference>
<comment type="subcellular location">
    <subcellularLocation>
        <location evidence="2">Cell membrane</location>
        <topology evidence="2">Multi-pass membrane protein</topology>
    </subcellularLocation>
</comment>
<comment type="caution">
    <text evidence="14">The sequence shown here is derived from an EMBL/GenBank/DDBJ whole genome shotgun (WGS) entry which is preliminary data.</text>
</comment>
<evidence type="ECO:0000256" key="3">
    <source>
        <dbReference type="ARBA" id="ARBA00022475"/>
    </source>
</evidence>
<evidence type="ECO:0000256" key="4">
    <source>
        <dbReference type="ARBA" id="ARBA00022670"/>
    </source>
</evidence>
<protein>
    <submittedName>
        <fullName evidence="14">M48 family metallopeptidase</fullName>
    </submittedName>
</protein>
<feature type="transmembrane region" description="Helical" evidence="12">
    <location>
        <begin position="162"/>
        <end position="185"/>
    </location>
</feature>
<evidence type="ECO:0000256" key="7">
    <source>
        <dbReference type="ARBA" id="ARBA00022801"/>
    </source>
</evidence>
<dbReference type="EMBL" id="JAQQBZ010000011">
    <property type="protein sequence ID" value="MFM0594742.1"/>
    <property type="molecule type" value="Genomic_DNA"/>
</dbReference>
<keyword evidence="10" id="KW-0482">Metalloprotease</keyword>